<evidence type="ECO:0000313" key="1">
    <source>
        <dbReference type="EMBL" id="SDT86789.1"/>
    </source>
</evidence>
<gene>
    <name evidence="1" type="ORF">SAMN04489714_0351</name>
</gene>
<name>A0ABY0V5E8_9ACTO</name>
<organism evidence="1 2">
    <name type="scientific">Schaalia radingae</name>
    <dbReference type="NCBI Taxonomy" id="131110"/>
    <lineage>
        <taxon>Bacteria</taxon>
        <taxon>Bacillati</taxon>
        <taxon>Actinomycetota</taxon>
        <taxon>Actinomycetes</taxon>
        <taxon>Actinomycetales</taxon>
        <taxon>Actinomycetaceae</taxon>
        <taxon>Schaalia</taxon>
    </lineage>
</organism>
<sequence length="262" mass="27982">MATVQATAGGPVLVISEDEWNELTSFIINGEPLSDAVHHSLVDAHILDESGDPTPTALEALNAAYSVRSRFQALDVRPHSAQAVEAWISSRSTTIAKHSNDGVHLYALPPEELPSVVGQFLDLMPRPSVHEGPILMSVELLEGLYSADSTRCDQVLKGAAQAGGDDSTLARELQSGQWTLNLLTTDTLAAMNDGGEDLSTAGVRQWETTDMIITLGVPSCLYAIVVVPEEAQAELGLSEPALFVDPTTAPPVWATITQWLFA</sequence>
<evidence type="ECO:0000313" key="2">
    <source>
        <dbReference type="Proteomes" id="UP000198976"/>
    </source>
</evidence>
<keyword evidence="2" id="KW-1185">Reference proteome</keyword>
<dbReference type="EMBL" id="LT629792">
    <property type="protein sequence ID" value="SDT86789.1"/>
    <property type="molecule type" value="Genomic_DNA"/>
</dbReference>
<dbReference type="Proteomes" id="UP000198976">
    <property type="component" value="Chromosome I"/>
</dbReference>
<reference evidence="1 2" key="1">
    <citation type="submission" date="2016-10" db="EMBL/GenBank/DDBJ databases">
        <authorList>
            <person name="Varghese N."/>
            <person name="Submissions S."/>
        </authorList>
    </citation>
    <scope>NUCLEOTIDE SEQUENCE [LARGE SCALE GENOMIC DNA]</scope>
    <source>
        <strain evidence="1 2">DSM 9169</strain>
    </source>
</reference>
<dbReference type="RefSeq" id="WP_092648236.1">
    <property type="nucleotide sequence ID" value="NZ_LT629792.1"/>
</dbReference>
<protein>
    <recommendedName>
        <fullName evidence="3">SseB protein N-terminal domain-containing protein</fullName>
    </recommendedName>
</protein>
<accession>A0ABY0V5E8</accession>
<proteinExistence type="predicted"/>
<evidence type="ECO:0008006" key="3">
    <source>
        <dbReference type="Google" id="ProtNLM"/>
    </source>
</evidence>